<proteinExistence type="predicted"/>
<comment type="caution">
    <text evidence="2">The sequence shown here is derived from an EMBL/GenBank/DDBJ whole genome shotgun (WGS) entry which is preliminary data.</text>
</comment>
<sequence>MSRSDRVKDDAQETKEAAETERACLNSTCLEYNFEKQDRTRLTDPTWLQHEMVPVLHWLLGPSVRGTAVALASKGRANKRKKKTL</sequence>
<accession>A0A8H4QY64</accession>
<name>A0A8H4QY64_9AGAR</name>
<reference evidence="2 3" key="1">
    <citation type="submission" date="2019-12" db="EMBL/GenBank/DDBJ databases">
        <authorList>
            <person name="Floudas D."/>
            <person name="Bentzer J."/>
            <person name="Ahren D."/>
            <person name="Johansson T."/>
            <person name="Persson P."/>
            <person name="Tunlid A."/>
        </authorList>
    </citation>
    <scope>NUCLEOTIDE SEQUENCE [LARGE SCALE GENOMIC DNA]</scope>
    <source>
        <strain evidence="2 3">CBS 102.39</strain>
    </source>
</reference>
<dbReference type="Proteomes" id="UP000521872">
    <property type="component" value="Unassembled WGS sequence"/>
</dbReference>
<evidence type="ECO:0000256" key="1">
    <source>
        <dbReference type="SAM" id="MobiDB-lite"/>
    </source>
</evidence>
<evidence type="ECO:0000313" key="3">
    <source>
        <dbReference type="Proteomes" id="UP000521872"/>
    </source>
</evidence>
<dbReference type="AlphaFoldDB" id="A0A8H4QY64"/>
<keyword evidence="3" id="KW-1185">Reference proteome</keyword>
<dbReference type="EMBL" id="JAACJL010000017">
    <property type="protein sequence ID" value="KAF4618835.1"/>
    <property type="molecule type" value="Genomic_DNA"/>
</dbReference>
<evidence type="ECO:0000313" key="2">
    <source>
        <dbReference type="EMBL" id="KAF4618835.1"/>
    </source>
</evidence>
<organism evidence="2 3">
    <name type="scientific">Agrocybe pediades</name>
    <dbReference type="NCBI Taxonomy" id="84607"/>
    <lineage>
        <taxon>Eukaryota</taxon>
        <taxon>Fungi</taxon>
        <taxon>Dikarya</taxon>
        <taxon>Basidiomycota</taxon>
        <taxon>Agaricomycotina</taxon>
        <taxon>Agaricomycetes</taxon>
        <taxon>Agaricomycetidae</taxon>
        <taxon>Agaricales</taxon>
        <taxon>Agaricineae</taxon>
        <taxon>Strophariaceae</taxon>
        <taxon>Agrocybe</taxon>
    </lineage>
</organism>
<protein>
    <submittedName>
        <fullName evidence="2">Uncharacterized protein</fullName>
    </submittedName>
</protein>
<feature type="region of interest" description="Disordered" evidence="1">
    <location>
        <begin position="1"/>
        <end position="20"/>
    </location>
</feature>
<gene>
    <name evidence="2" type="ORF">D9613_010047</name>
</gene>